<dbReference type="OrthoDB" id="277888at2759"/>
<protein>
    <submittedName>
        <fullName evidence="7">Related to polypeptide chain release factors</fullName>
    </submittedName>
</protein>
<accession>A0A2D3VHF8</accession>
<evidence type="ECO:0000313" key="7">
    <source>
        <dbReference type="EMBL" id="CZT23651.1"/>
    </source>
</evidence>
<evidence type="ECO:0000313" key="8">
    <source>
        <dbReference type="Proteomes" id="UP000225277"/>
    </source>
</evidence>
<evidence type="ECO:0000256" key="4">
    <source>
        <dbReference type="ARBA" id="ARBA00023128"/>
    </source>
</evidence>
<comment type="similarity">
    <text evidence="2">Belongs to the prokaryotic/mitochondrial release factor family.</text>
</comment>
<organism evidence="7 8">
    <name type="scientific">Ramularia collo-cygni</name>
    <dbReference type="NCBI Taxonomy" id="112498"/>
    <lineage>
        <taxon>Eukaryota</taxon>
        <taxon>Fungi</taxon>
        <taxon>Dikarya</taxon>
        <taxon>Ascomycota</taxon>
        <taxon>Pezizomycotina</taxon>
        <taxon>Dothideomycetes</taxon>
        <taxon>Dothideomycetidae</taxon>
        <taxon>Mycosphaerellales</taxon>
        <taxon>Mycosphaerellaceae</taxon>
        <taxon>Ramularia</taxon>
    </lineage>
</organism>
<dbReference type="SUPFAM" id="SSF75620">
    <property type="entry name" value="Release factor"/>
    <property type="match status" value="1"/>
</dbReference>
<proteinExistence type="inferred from homology"/>
<evidence type="ECO:0000256" key="1">
    <source>
        <dbReference type="ARBA" id="ARBA00004173"/>
    </source>
</evidence>
<dbReference type="Proteomes" id="UP000225277">
    <property type="component" value="Unassembled WGS sequence"/>
</dbReference>
<dbReference type="PANTHER" id="PTHR46203:SF1">
    <property type="entry name" value="MITOCHONDRIAL TRANSLATION RELEASE FACTOR IN RESCUE"/>
    <property type="match status" value="1"/>
</dbReference>
<dbReference type="GO" id="GO:0003747">
    <property type="term" value="F:translation release factor activity"/>
    <property type="evidence" value="ECO:0007669"/>
    <property type="project" value="InterPro"/>
</dbReference>
<feature type="compositionally biased region" description="Basic residues" evidence="5">
    <location>
        <begin position="118"/>
        <end position="135"/>
    </location>
</feature>
<dbReference type="PANTHER" id="PTHR46203">
    <property type="entry name" value="PROBABLE PEPTIDE CHAIN RELEASE FACTOR C12ORF65"/>
    <property type="match status" value="1"/>
</dbReference>
<dbReference type="InterPro" id="IPR052405">
    <property type="entry name" value="Mito_Transl_Release_Factor"/>
</dbReference>
<keyword evidence="8" id="KW-1185">Reference proteome</keyword>
<comment type="subcellular location">
    <subcellularLocation>
        <location evidence="1">Mitochondrion</location>
    </subcellularLocation>
</comment>
<feature type="compositionally biased region" description="Basic and acidic residues" evidence="5">
    <location>
        <begin position="81"/>
        <end position="108"/>
    </location>
</feature>
<feature type="domain" description="Prokaryotic-type class I peptide chain release factors" evidence="6">
    <location>
        <begin position="38"/>
        <end position="141"/>
    </location>
</feature>
<dbReference type="InterPro" id="IPR045853">
    <property type="entry name" value="Pep_chain_release_fac_I_sf"/>
</dbReference>
<keyword evidence="4" id="KW-0496">Mitochondrion</keyword>
<dbReference type="STRING" id="112498.A0A2D3VHF8"/>
<dbReference type="EMBL" id="FJUY01000017">
    <property type="protein sequence ID" value="CZT23651.1"/>
    <property type="molecule type" value="Genomic_DNA"/>
</dbReference>
<dbReference type="InterPro" id="IPR000352">
    <property type="entry name" value="Pep_chain_release_fac_I"/>
</dbReference>
<dbReference type="Gene3D" id="3.30.160.20">
    <property type="match status" value="1"/>
</dbReference>
<feature type="compositionally biased region" description="Basic and acidic residues" evidence="5">
    <location>
        <begin position="166"/>
        <end position="182"/>
    </location>
</feature>
<dbReference type="GeneID" id="35604436"/>
<sequence length="182" mass="20494">MSVKRLCSNVAIVAKQNSFVRNFSVFHAHFEKPLPPRMVIPETDLIESFLKGSGPGGQKINKTSSAVQLKHIPTGIVVKSQETRSREQNRRTARRILGEKLEDIEKGPQSRTAIKTERARKKKASADKKARRKYRKLEEGKAADGEEDQRDPDGLGESDGIAEEESIQHLKPEQVNVKEVRE</sequence>
<name>A0A2D3VHF8_9PEZI</name>
<evidence type="ECO:0000256" key="2">
    <source>
        <dbReference type="ARBA" id="ARBA00010835"/>
    </source>
</evidence>
<gene>
    <name evidence="7" type="ORF">RCC_09365</name>
</gene>
<dbReference type="FunFam" id="3.30.160.20:FF:000065">
    <property type="entry name" value="Peptidyl-tRNA hydrolase domain protein"/>
    <property type="match status" value="1"/>
</dbReference>
<keyword evidence="3" id="KW-0809">Transit peptide</keyword>
<dbReference type="AlphaFoldDB" id="A0A2D3VHF8"/>
<feature type="region of interest" description="Disordered" evidence="5">
    <location>
        <begin position="80"/>
        <end position="182"/>
    </location>
</feature>
<dbReference type="Pfam" id="PF00472">
    <property type="entry name" value="RF-1"/>
    <property type="match status" value="1"/>
</dbReference>
<dbReference type="GO" id="GO:0005739">
    <property type="term" value="C:mitochondrion"/>
    <property type="evidence" value="ECO:0007669"/>
    <property type="project" value="UniProtKB-SubCell"/>
</dbReference>
<evidence type="ECO:0000256" key="3">
    <source>
        <dbReference type="ARBA" id="ARBA00022946"/>
    </source>
</evidence>
<feature type="compositionally biased region" description="Acidic residues" evidence="5">
    <location>
        <begin position="145"/>
        <end position="165"/>
    </location>
</feature>
<evidence type="ECO:0000256" key="5">
    <source>
        <dbReference type="SAM" id="MobiDB-lite"/>
    </source>
</evidence>
<dbReference type="RefSeq" id="XP_023630375.1">
    <property type="nucleotide sequence ID" value="XM_023774607.1"/>
</dbReference>
<reference evidence="7 8" key="1">
    <citation type="submission" date="2016-03" db="EMBL/GenBank/DDBJ databases">
        <authorList>
            <person name="Ploux O."/>
        </authorList>
    </citation>
    <scope>NUCLEOTIDE SEQUENCE [LARGE SCALE GENOMIC DNA]</scope>
    <source>
        <strain evidence="7 8">URUG2</strain>
    </source>
</reference>
<dbReference type="GO" id="GO:0032543">
    <property type="term" value="P:mitochondrial translation"/>
    <property type="evidence" value="ECO:0007669"/>
    <property type="project" value="UniProtKB-ARBA"/>
</dbReference>
<evidence type="ECO:0000259" key="6">
    <source>
        <dbReference type="Pfam" id="PF00472"/>
    </source>
</evidence>